<dbReference type="AlphaFoldDB" id="A0AAJ6ZTN7"/>
<evidence type="ECO:0000313" key="1">
    <source>
        <dbReference type="RefSeq" id="XP_013179036.1"/>
    </source>
</evidence>
<name>A0AAJ6ZTN7_PAPXU</name>
<dbReference type="KEGG" id="pxu:106126116"/>
<organism evidence="1">
    <name type="scientific">Papilio xuthus</name>
    <name type="common">Asian swallowtail butterfly</name>
    <dbReference type="NCBI Taxonomy" id="66420"/>
    <lineage>
        <taxon>Eukaryota</taxon>
        <taxon>Metazoa</taxon>
        <taxon>Ecdysozoa</taxon>
        <taxon>Arthropoda</taxon>
        <taxon>Hexapoda</taxon>
        <taxon>Insecta</taxon>
        <taxon>Pterygota</taxon>
        <taxon>Neoptera</taxon>
        <taxon>Endopterygota</taxon>
        <taxon>Lepidoptera</taxon>
        <taxon>Glossata</taxon>
        <taxon>Ditrysia</taxon>
        <taxon>Papilionoidea</taxon>
        <taxon>Papilionidae</taxon>
        <taxon>Papilioninae</taxon>
        <taxon>Papilio</taxon>
    </lineage>
</organism>
<accession>A0AAJ6ZTN7</accession>
<protein>
    <submittedName>
        <fullName evidence="1">Uncharacterized protein LOC106126116</fullName>
    </submittedName>
</protein>
<dbReference type="Proteomes" id="UP000694872">
    <property type="component" value="Unplaced"/>
</dbReference>
<dbReference type="GeneID" id="106126116"/>
<reference evidence="1" key="1">
    <citation type="submission" date="2025-08" db="UniProtKB">
        <authorList>
            <consortium name="RefSeq"/>
        </authorList>
    </citation>
    <scope>IDENTIFICATION</scope>
</reference>
<sequence>MSSYSDDEMLCNNITIRTKVVNKRRRCSSINITFEEIDADQSLKIIETSSEPNLVSRAALNNSISSFESDSLDKMVADLELRYNINTQDVNNRQDDKIDIQFENYKPRKIMFEHEKIEKDDTDSVKHISPNLSNQCSILKTSNKLINNHIKVHKCPAKYNLFEHIRSPVAMYIKQSPQVPLLQNVKPEKSLEGTNLTTDFGNCLKTKYNLNYKPLPTVAYKSAKNTKVLEIPDEKKLPRCQWADKLTSSLPRAVVIRHVQRRNITLTKKEESLADNSFADLTLHQAKLSICTLESAYKKNNV</sequence>
<proteinExistence type="predicted"/>
<gene>
    <name evidence="1" type="primary">LOC106126116</name>
</gene>
<dbReference type="RefSeq" id="XP_013179036.1">
    <property type="nucleotide sequence ID" value="XM_013323582.1"/>
</dbReference>